<organism evidence="5 6">
    <name type="scientific">Rothia nasimurium</name>
    <dbReference type="NCBI Taxonomy" id="85336"/>
    <lineage>
        <taxon>Bacteria</taxon>
        <taxon>Bacillati</taxon>
        <taxon>Actinomycetota</taxon>
        <taxon>Actinomycetes</taxon>
        <taxon>Micrococcales</taxon>
        <taxon>Micrococcaceae</taxon>
        <taxon>Rothia</taxon>
    </lineage>
</organism>
<dbReference type="Pfam" id="PF12840">
    <property type="entry name" value="HTH_20"/>
    <property type="match status" value="1"/>
</dbReference>
<dbReference type="RefSeq" id="WP_083091125.1">
    <property type="nucleotide sequence ID" value="NZ_LXWF01000011.1"/>
</dbReference>
<protein>
    <submittedName>
        <fullName evidence="5">Transcriptional regulator</fullName>
    </submittedName>
</protein>
<evidence type="ECO:0000259" key="4">
    <source>
        <dbReference type="PROSITE" id="PS50987"/>
    </source>
</evidence>
<dbReference type="PANTHER" id="PTHR43132:SF2">
    <property type="entry name" value="ARSENICAL RESISTANCE OPERON REPRESSOR ARSR-RELATED"/>
    <property type="match status" value="1"/>
</dbReference>
<dbReference type="EMBL" id="LXWF01000011">
    <property type="protein sequence ID" value="ORC22070.1"/>
    <property type="molecule type" value="Genomic_DNA"/>
</dbReference>
<evidence type="ECO:0000256" key="2">
    <source>
        <dbReference type="ARBA" id="ARBA00023125"/>
    </source>
</evidence>
<evidence type="ECO:0000256" key="3">
    <source>
        <dbReference type="ARBA" id="ARBA00023163"/>
    </source>
</evidence>
<dbReference type="PROSITE" id="PS50987">
    <property type="entry name" value="HTH_ARSR_2"/>
    <property type="match status" value="1"/>
</dbReference>
<gene>
    <name evidence="5" type="ORF">A7979_00710</name>
</gene>
<dbReference type="AlphaFoldDB" id="A0A1Y1RRQ6"/>
<dbReference type="SUPFAM" id="SSF46785">
    <property type="entry name" value="Winged helix' DNA-binding domain"/>
    <property type="match status" value="1"/>
</dbReference>
<evidence type="ECO:0000313" key="6">
    <source>
        <dbReference type="Proteomes" id="UP000192359"/>
    </source>
</evidence>
<dbReference type="InterPro" id="IPR051011">
    <property type="entry name" value="Metal_resp_trans_reg"/>
</dbReference>
<reference evidence="5 6" key="1">
    <citation type="submission" date="2016-05" db="EMBL/GenBank/DDBJ databases">
        <title>Draft genome sequence of a porcine commensal Rothia nasimurium.</title>
        <authorList>
            <person name="Gaiser R.A."/>
            <person name="Van Baarlen P."/>
            <person name="Wells J.M."/>
        </authorList>
    </citation>
    <scope>NUCLEOTIDE SEQUENCE [LARGE SCALE GENOMIC DNA]</scope>
    <source>
        <strain evidence="5 6">PT-32</strain>
    </source>
</reference>
<dbReference type="NCBIfam" id="NF033788">
    <property type="entry name" value="HTH_metalloreg"/>
    <property type="match status" value="1"/>
</dbReference>
<comment type="caution">
    <text evidence="5">The sequence shown here is derived from an EMBL/GenBank/DDBJ whole genome shotgun (WGS) entry which is preliminary data.</text>
</comment>
<keyword evidence="3" id="KW-0804">Transcription</keyword>
<dbReference type="GO" id="GO:0003677">
    <property type="term" value="F:DNA binding"/>
    <property type="evidence" value="ECO:0007669"/>
    <property type="project" value="UniProtKB-KW"/>
</dbReference>
<dbReference type="SMART" id="SM00418">
    <property type="entry name" value="HTH_ARSR"/>
    <property type="match status" value="1"/>
</dbReference>
<dbReference type="OrthoDB" id="9810923at2"/>
<keyword evidence="2" id="KW-0238">DNA-binding</keyword>
<dbReference type="Gene3D" id="1.10.10.10">
    <property type="entry name" value="Winged helix-like DNA-binding domain superfamily/Winged helix DNA-binding domain"/>
    <property type="match status" value="1"/>
</dbReference>
<dbReference type="InterPro" id="IPR036390">
    <property type="entry name" value="WH_DNA-bd_sf"/>
</dbReference>
<feature type="domain" description="HTH arsR-type" evidence="4">
    <location>
        <begin position="7"/>
        <end position="99"/>
    </location>
</feature>
<dbReference type="InterPro" id="IPR036388">
    <property type="entry name" value="WH-like_DNA-bd_sf"/>
</dbReference>
<evidence type="ECO:0000256" key="1">
    <source>
        <dbReference type="ARBA" id="ARBA00023015"/>
    </source>
</evidence>
<dbReference type="InterPro" id="IPR011991">
    <property type="entry name" value="ArsR-like_HTH"/>
</dbReference>
<sequence length="99" mass="11199">MEPVDSYSLEDFEPSVNLFSALAHPLRLAICHHLMKSPHTVSEIHACLGVSQPLTSHHLKLLKDAHVVTSWQEGRKTFYALADDHITHVIIDVQKHTKE</sequence>
<dbReference type="CDD" id="cd00090">
    <property type="entry name" value="HTH_ARSR"/>
    <property type="match status" value="1"/>
</dbReference>
<accession>A0A1Y1RRQ6</accession>
<dbReference type="PANTHER" id="PTHR43132">
    <property type="entry name" value="ARSENICAL RESISTANCE OPERON REPRESSOR ARSR-RELATED"/>
    <property type="match status" value="1"/>
</dbReference>
<dbReference type="InterPro" id="IPR001845">
    <property type="entry name" value="HTH_ArsR_DNA-bd_dom"/>
</dbReference>
<dbReference type="Proteomes" id="UP000192359">
    <property type="component" value="Unassembled WGS sequence"/>
</dbReference>
<dbReference type="PRINTS" id="PR00778">
    <property type="entry name" value="HTHARSR"/>
</dbReference>
<name>A0A1Y1RRQ6_9MICC</name>
<dbReference type="GO" id="GO:0003700">
    <property type="term" value="F:DNA-binding transcription factor activity"/>
    <property type="evidence" value="ECO:0007669"/>
    <property type="project" value="InterPro"/>
</dbReference>
<proteinExistence type="predicted"/>
<keyword evidence="6" id="KW-1185">Reference proteome</keyword>
<keyword evidence="1" id="KW-0805">Transcription regulation</keyword>
<evidence type="ECO:0000313" key="5">
    <source>
        <dbReference type="EMBL" id="ORC22070.1"/>
    </source>
</evidence>